<proteinExistence type="predicted"/>
<reference evidence="1 2" key="1">
    <citation type="submission" date="2017-12" db="EMBL/GenBank/DDBJ databases">
        <title>Phylogenetic diversity of female urinary microbiome.</title>
        <authorList>
            <person name="Thomas-White K."/>
            <person name="Wolfe A.J."/>
        </authorList>
    </citation>
    <scope>NUCLEOTIDE SEQUENCE [LARGE SCALE GENOMIC DNA]</scope>
    <source>
        <strain evidence="1 2">UMB1298</strain>
    </source>
</reference>
<evidence type="ECO:0000313" key="2">
    <source>
        <dbReference type="Proteomes" id="UP000234206"/>
    </source>
</evidence>
<organism evidence="1 2">
    <name type="scientific">Kytococcus schroeteri</name>
    <dbReference type="NCBI Taxonomy" id="138300"/>
    <lineage>
        <taxon>Bacteria</taxon>
        <taxon>Bacillati</taxon>
        <taxon>Actinomycetota</taxon>
        <taxon>Actinomycetes</taxon>
        <taxon>Micrococcales</taxon>
        <taxon>Kytococcaceae</taxon>
        <taxon>Kytococcus</taxon>
    </lineage>
</organism>
<sequence length="74" mass="7942">MLGWIAWQDPTPPLFTHAPERLTGYSRNSRLMVILLGVVMVHEPAATEGAAVGRVLAPTRAATASAARRMCVSL</sequence>
<protein>
    <submittedName>
        <fullName evidence="1">Uncharacterized protein</fullName>
    </submittedName>
</protein>
<accession>A0A2I1P839</accession>
<dbReference type="Proteomes" id="UP000234206">
    <property type="component" value="Unassembled WGS sequence"/>
</dbReference>
<gene>
    <name evidence="1" type="ORF">CYJ76_11190</name>
</gene>
<keyword evidence="2" id="KW-1185">Reference proteome</keyword>
<evidence type="ECO:0000313" key="1">
    <source>
        <dbReference type="EMBL" id="PKZ40795.1"/>
    </source>
</evidence>
<dbReference type="AlphaFoldDB" id="A0A2I1P839"/>
<name>A0A2I1P839_9MICO</name>
<comment type="caution">
    <text evidence="1">The sequence shown here is derived from an EMBL/GenBank/DDBJ whole genome shotgun (WGS) entry which is preliminary data.</text>
</comment>
<dbReference type="EMBL" id="PKIZ01000031">
    <property type="protein sequence ID" value="PKZ40795.1"/>
    <property type="molecule type" value="Genomic_DNA"/>
</dbReference>